<organism evidence="2 3">
    <name type="scientific">Cotesia congregata</name>
    <name type="common">Parasitoid wasp</name>
    <name type="synonym">Apanteles congregatus</name>
    <dbReference type="NCBI Taxonomy" id="51543"/>
    <lineage>
        <taxon>Eukaryota</taxon>
        <taxon>Metazoa</taxon>
        <taxon>Ecdysozoa</taxon>
        <taxon>Arthropoda</taxon>
        <taxon>Hexapoda</taxon>
        <taxon>Insecta</taxon>
        <taxon>Pterygota</taxon>
        <taxon>Neoptera</taxon>
        <taxon>Endopterygota</taxon>
        <taxon>Hymenoptera</taxon>
        <taxon>Apocrita</taxon>
        <taxon>Ichneumonoidea</taxon>
        <taxon>Braconidae</taxon>
        <taxon>Microgastrinae</taxon>
        <taxon>Cotesia</taxon>
    </lineage>
</organism>
<dbReference type="AlphaFoldDB" id="A0A8J2HF27"/>
<reference evidence="2" key="1">
    <citation type="submission" date="2021-04" db="EMBL/GenBank/DDBJ databases">
        <authorList>
            <person name="Chebbi M.A.C M."/>
        </authorList>
    </citation>
    <scope>NUCLEOTIDE SEQUENCE</scope>
</reference>
<sequence>MYQSVGRTDDEDGPSLPTSEKIESLNLGLVHVKRKITLELRLMADARAPKNNDIIEHNYTFSQTSLSLYLKSPKNNLSITDCT</sequence>
<proteinExistence type="predicted"/>
<gene>
    <name evidence="2" type="ORF">HICCMSTLAB_LOCUS7249</name>
</gene>
<evidence type="ECO:0000313" key="3">
    <source>
        <dbReference type="Proteomes" id="UP000786811"/>
    </source>
</evidence>
<protein>
    <submittedName>
        <fullName evidence="2">Uncharacterized protein</fullName>
    </submittedName>
</protein>
<dbReference type="Proteomes" id="UP000786811">
    <property type="component" value="Unassembled WGS sequence"/>
</dbReference>
<evidence type="ECO:0000313" key="2">
    <source>
        <dbReference type="EMBL" id="CAG5093923.1"/>
    </source>
</evidence>
<evidence type="ECO:0000256" key="1">
    <source>
        <dbReference type="SAM" id="MobiDB-lite"/>
    </source>
</evidence>
<name>A0A8J2HF27_COTCN</name>
<comment type="caution">
    <text evidence="2">The sequence shown here is derived from an EMBL/GenBank/DDBJ whole genome shotgun (WGS) entry which is preliminary data.</text>
</comment>
<accession>A0A8J2HF27</accession>
<keyword evidence="3" id="KW-1185">Reference proteome</keyword>
<dbReference type="EMBL" id="CAJNRD030001120">
    <property type="protein sequence ID" value="CAG5093923.1"/>
    <property type="molecule type" value="Genomic_DNA"/>
</dbReference>
<feature type="region of interest" description="Disordered" evidence="1">
    <location>
        <begin position="1"/>
        <end position="20"/>
    </location>
</feature>